<dbReference type="PANTHER" id="PTHR21180">
    <property type="entry name" value="ENDONUCLEASE/EXONUCLEASE/PHOSPHATASE FAMILY DOMAIN-CONTAINING PROTEIN 1"/>
    <property type="match status" value="1"/>
</dbReference>
<proteinExistence type="predicted"/>
<dbReference type="Pfam" id="PF10531">
    <property type="entry name" value="SLBB"/>
    <property type="match status" value="1"/>
</dbReference>
<dbReference type="Gene3D" id="1.10.150.310">
    <property type="entry name" value="Tex RuvX-like domain-like"/>
    <property type="match status" value="1"/>
</dbReference>
<evidence type="ECO:0000259" key="1">
    <source>
        <dbReference type="SMART" id="SM00278"/>
    </source>
</evidence>
<dbReference type="GO" id="GO:0003677">
    <property type="term" value="F:DNA binding"/>
    <property type="evidence" value="ECO:0007669"/>
    <property type="project" value="UniProtKB-KW"/>
</dbReference>
<dbReference type="InterPro" id="IPR004509">
    <property type="entry name" value="Competence_ComEA_HhH"/>
</dbReference>
<dbReference type="InterPro" id="IPR010994">
    <property type="entry name" value="RuvA_2-like"/>
</dbReference>
<dbReference type="EMBL" id="VULO01000008">
    <property type="protein sequence ID" value="MSS84559.1"/>
    <property type="molecule type" value="Genomic_DNA"/>
</dbReference>
<keyword evidence="3" id="KW-1185">Reference proteome</keyword>
<organism evidence="2 3">
    <name type="scientific">Scrofimicrobium canadense</name>
    <dbReference type="NCBI Taxonomy" id="2652290"/>
    <lineage>
        <taxon>Bacteria</taxon>
        <taxon>Bacillati</taxon>
        <taxon>Actinomycetota</taxon>
        <taxon>Actinomycetes</taxon>
        <taxon>Actinomycetales</taxon>
        <taxon>Actinomycetaceae</taxon>
        <taxon>Scrofimicrobium</taxon>
    </lineage>
</organism>
<dbReference type="InterPro" id="IPR051675">
    <property type="entry name" value="Endo/Exo/Phosphatase_dom_1"/>
</dbReference>
<evidence type="ECO:0000313" key="3">
    <source>
        <dbReference type="Proteomes" id="UP000470875"/>
    </source>
</evidence>
<dbReference type="SUPFAM" id="SSF47781">
    <property type="entry name" value="RuvA domain 2-like"/>
    <property type="match status" value="1"/>
</dbReference>
<dbReference type="GO" id="GO:0006281">
    <property type="term" value="P:DNA repair"/>
    <property type="evidence" value="ECO:0007669"/>
    <property type="project" value="InterPro"/>
</dbReference>
<reference evidence="2 3" key="1">
    <citation type="submission" date="2019-08" db="EMBL/GenBank/DDBJ databases">
        <title>In-depth cultivation of the pig gut microbiome towards novel bacterial diversity and tailored functional studies.</title>
        <authorList>
            <person name="Wylensek D."/>
            <person name="Hitch T.C.A."/>
            <person name="Clavel T."/>
        </authorList>
    </citation>
    <scope>NUCLEOTIDE SEQUENCE [LARGE SCALE GENOMIC DNA]</scope>
    <source>
        <strain evidence="2 3">WB03_NA08</strain>
    </source>
</reference>
<dbReference type="InterPro" id="IPR003583">
    <property type="entry name" value="Hlx-hairpin-Hlx_DNA-bd_motif"/>
</dbReference>
<dbReference type="SMART" id="SM00278">
    <property type="entry name" value="HhH1"/>
    <property type="match status" value="2"/>
</dbReference>
<dbReference type="Proteomes" id="UP000470875">
    <property type="component" value="Unassembled WGS sequence"/>
</dbReference>
<feature type="domain" description="Helix-hairpin-helix DNA-binding motif class 1" evidence="1">
    <location>
        <begin position="169"/>
        <end position="188"/>
    </location>
</feature>
<protein>
    <submittedName>
        <fullName evidence="2">ComEA family DNA-binding protein</fullName>
    </submittedName>
</protein>
<dbReference type="AlphaFoldDB" id="A0A6N7VS01"/>
<evidence type="ECO:0000313" key="2">
    <source>
        <dbReference type="EMBL" id="MSS84559.1"/>
    </source>
</evidence>
<sequence>MKGIWKVQRWKLDPLAAVTLVVLLVGLSVFSYVNLWMKDPGGGSDHAAAGQSAGVLVEDTAEDLAQAISGSEIAKTPVGEDAVVYVSGAVSTPGVVHLPLGSRVCDALEAAGGALPEADVARINLARKVMDGEQIHVTVQGEVDVGTGEETSRETTNTTCVDINSADMEQLQQLDGVGPALAQRILDHREEFGPFSSPESLVEVTGIGTKKLRAIRDSLCP</sequence>
<dbReference type="InterPro" id="IPR019554">
    <property type="entry name" value="Soluble_ligand-bd"/>
</dbReference>
<accession>A0A6N7VS01</accession>
<dbReference type="GO" id="GO:0015627">
    <property type="term" value="C:type II protein secretion system complex"/>
    <property type="evidence" value="ECO:0007669"/>
    <property type="project" value="TreeGrafter"/>
</dbReference>
<dbReference type="Pfam" id="PF12836">
    <property type="entry name" value="HHH_3"/>
    <property type="match status" value="1"/>
</dbReference>
<dbReference type="PANTHER" id="PTHR21180:SF32">
    <property type="entry name" value="ENDONUCLEASE_EXONUCLEASE_PHOSPHATASE FAMILY DOMAIN-CONTAINING PROTEIN 1"/>
    <property type="match status" value="1"/>
</dbReference>
<comment type="caution">
    <text evidence="2">The sequence shown here is derived from an EMBL/GenBank/DDBJ whole genome shotgun (WGS) entry which is preliminary data.</text>
</comment>
<keyword evidence="2" id="KW-0238">DNA-binding</keyword>
<feature type="domain" description="Helix-hairpin-helix DNA-binding motif class 1" evidence="1">
    <location>
        <begin position="199"/>
        <end position="218"/>
    </location>
</feature>
<dbReference type="Gene3D" id="3.10.560.10">
    <property type="entry name" value="Outer membrane lipoprotein wza domain like"/>
    <property type="match status" value="1"/>
</dbReference>
<dbReference type="RefSeq" id="WP_154545046.1">
    <property type="nucleotide sequence ID" value="NZ_VULO01000008.1"/>
</dbReference>
<dbReference type="GO" id="GO:0015628">
    <property type="term" value="P:protein secretion by the type II secretion system"/>
    <property type="evidence" value="ECO:0007669"/>
    <property type="project" value="TreeGrafter"/>
</dbReference>
<dbReference type="NCBIfam" id="TIGR00426">
    <property type="entry name" value="competence protein ComEA helix-hairpin-helix repeat region"/>
    <property type="match status" value="1"/>
</dbReference>
<name>A0A6N7VS01_9ACTO</name>
<gene>
    <name evidence="2" type="ORF">FYJ24_07235</name>
</gene>